<feature type="transmembrane region" description="Helical" evidence="1">
    <location>
        <begin position="130"/>
        <end position="149"/>
    </location>
</feature>
<dbReference type="Proteomes" id="UP000245765">
    <property type="component" value="Unassembled WGS sequence"/>
</dbReference>
<protein>
    <submittedName>
        <fullName evidence="2">Uncharacterized protein</fullName>
    </submittedName>
</protein>
<organism evidence="2 3">
    <name type="scientific">Falsiroseomonas bella</name>
    <dbReference type="NCBI Taxonomy" id="2184016"/>
    <lineage>
        <taxon>Bacteria</taxon>
        <taxon>Pseudomonadati</taxon>
        <taxon>Pseudomonadota</taxon>
        <taxon>Alphaproteobacteria</taxon>
        <taxon>Acetobacterales</taxon>
        <taxon>Roseomonadaceae</taxon>
        <taxon>Falsiroseomonas</taxon>
    </lineage>
</organism>
<dbReference type="AlphaFoldDB" id="A0A317FCH9"/>
<reference evidence="3" key="1">
    <citation type="submission" date="2018-05" db="EMBL/GenBank/DDBJ databases">
        <authorList>
            <person name="Du Z."/>
            <person name="Wang X."/>
        </authorList>
    </citation>
    <scope>NUCLEOTIDE SEQUENCE [LARGE SCALE GENOMIC DNA]</scope>
    <source>
        <strain evidence="3">CQN31</strain>
    </source>
</reference>
<dbReference type="EMBL" id="QGNA01000004">
    <property type="protein sequence ID" value="PWS35717.1"/>
    <property type="molecule type" value="Genomic_DNA"/>
</dbReference>
<keyword evidence="3" id="KW-1185">Reference proteome</keyword>
<gene>
    <name evidence="2" type="ORF">DFH01_19205</name>
</gene>
<keyword evidence="1" id="KW-0812">Transmembrane</keyword>
<dbReference type="RefSeq" id="WP_109872083.1">
    <property type="nucleotide sequence ID" value="NZ_QGNA01000004.1"/>
</dbReference>
<name>A0A317FCH9_9PROT</name>
<comment type="caution">
    <text evidence="2">The sequence shown here is derived from an EMBL/GenBank/DDBJ whole genome shotgun (WGS) entry which is preliminary data.</text>
</comment>
<feature type="transmembrane region" description="Helical" evidence="1">
    <location>
        <begin position="64"/>
        <end position="82"/>
    </location>
</feature>
<evidence type="ECO:0000256" key="1">
    <source>
        <dbReference type="SAM" id="Phobius"/>
    </source>
</evidence>
<proteinExistence type="predicted"/>
<dbReference type="OrthoDB" id="7361074at2"/>
<evidence type="ECO:0000313" key="3">
    <source>
        <dbReference type="Proteomes" id="UP000245765"/>
    </source>
</evidence>
<evidence type="ECO:0000313" key="2">
    <source>
        <dbReference type="EMBL" id="PWS35717.1"/>
    </source>
</evidence>
<sequence>MWRVIVVGFLAGAAAVPLFHEGTNFILYHNFRWLQAVFGAADGFRPLSPGFNLRLSAPLGFPEVLNLAFWGGSWGVLLAATLRLLRPPALLTGFLFGAFVCTGFGFAPYYGERGLPFWTVVYLPNWLRLALVNGAWGWGAAALMQVAGLTDRFRS</sequence>
<keyword evidence="1" id="KW-1133">Transmembrane helix</keyword>
<accession>A0A317FCH9</accession>
<keyword evidence="1" id="KW-0472">Membrane</keyword>
<feature type="transmembrane region" description="Helical" evidence="1">
    <location>
        <begin position="89"/>
        <end position="110"/>
    </location>
</feature>